<accession>A0A6J4MWH6</accession>
<dbReference type="GO" id="GO:0004519">
    <property type="term" value="F:endonuclease activity"/>
    <property type="evidence" value="ECO:0007669"/>
    <property type="project" value="UniProtKB-KW"/>
</dbReference>
<keyword evidence="7" id="KW-0732">Signal</keyword>
<protein>
    <recommendedName>
        <fullName evidence="9">Endonuclease</fullName>
    </recommendedName>
</protein>
<dbReference type="GO" id="GO:0046872">
    <property type="term" value="F:metal ion binding"/>
    <property type="evidence" value="ECO:0007669"/>
    <property type="project" value="UniProtKB-KW"/>
</dbReference>
<evidence type="ECO:0000256" key="1">
    <source>
        <dbReference type="ARBA" id="ARBA00022722"/>
    </source>
</evidence>
<feature type="chain" id="PRO_5026877231" description="Endonuclease" evidence="7">
    <location>
        <begin position="23"/>
        <end position="308"/>
    </location>
</feature>
<dbReference type="GO" id="GO:0003676">
    <property type="term" value="F:nucleic acid binding"/>
    <property type="evidence" value="ECO:0007669"/>
    <property type="project" value="InterPro"/>
</dbReference>
<keyword evidence="6" id="KW-0325">Glycoprotein</keyword>
<organism evidence="8">
    <name type="scientific">uncultured Gemmatimonadota bacterium</name>
    <dbReference type="NCBI Taxonomy" id="203437"/>
    <lineage>
        <taxon>Bacteria</taxon>
        <taxon>Pseudomonadati</taxon>
        <taxon>Gemmatimonadota</taxon>
        <taxon>environmental samples</taxon>
    </lineage>
</organism>
<keyword evidence="1" id="KW-0540">Nuclease</keyword>
<dbReference type="Pfam" id="PF02265">
    <property type="entry name" value="S1-P1_nuclease"/>
    <property type="match status" value="1"/>
</dbReference>
<dbReference type="GO" id="GO:0006308">
    <property type="term" value="P:DNA catabolic process"/>
    <property type="evidence" value="ECO:0007669"/>
    <property type="project" value="InterPro"/>
</dbReference>
<dbReference type="PANTHER" id="PTHR33146">
    <property type="entry name" value="ENDONUCLEASE 4"/>
    <property type="match status" value="1"/>
</dbReference>
<evidence type="ECO:0008006" key="9">
    <source>
        <dbReference type="Google" id="ProtNLM"/>
    </source>
</evidence>
<gene>
    <name evidence="8" type="ORF">AVDCRST_MAG89-4449</name>
</gene>
<keyword evidence="4" id="KW-0378">Hydrolase</keyword>
<dbReference type="SUPFAM" id="SSF48537">
    <property type="entry name" value="Phospholipase C/P1 nuclease"/>
    <property type="match status" value="1"/>
</dbReference>
<evidence type="ECO:0000256" key="3">
    <source>
        <dbReference type="ARBA" id="ARBA00022759"/>
    </source>
</evidence>
<dbReference type="InterPro" id="IPR003154">
    <property type="entry name" value="S1/P1nuclease"/>
</dbReference>
<evidence type="ECO:0000256" key="7">
    <source>
        <dbReference type="SAM" id="SignalP"/>
    </source>
</evidence>
<evidence type="ECO:0000313" key="8">
    <source>
        <dbReference type="EMBL" id="CAA9369473.1"/>
    </source>
</evidence>
<dbReference type="Gene3D" id="1.10.575.10">
    <property type="entry name" value="P1 Nuclease"/>
    <property type="match status" value="1"/>
</dbReference>
<keyword evidence="2" id="KW-0479">Metal-binding</keyword>
<keyword evidence="5" id="KW-1015">Disulfide bond</keyword>
<reference evidence="8" key="1">
    <citation type="submission" date="2020-02" db="EMBL/GenBank/DDBJ databases">
        <authorList>
            <person name="Meier V. D."/>
        </authorList>
    </citation>
    <scope>NUCLEOTIDE SEQUENCE</scope>
    <source>
        <strain evidence="8">AVDCRST_MAG89</strain>
    </source>
</reference>
<evidence type="ECO:0000256" key="2">
    <source>
        <dbReference type="ARBA" id="ARBA00022723"/>
    </source>
</evidence>
<name>A0A6J4MWH6_9BACT</name>
<evidence type="ECO:0000256" key="6">
    <source>
        <dbReference type="ARBA" id="ARBA00023180"/>
    </source>
</evidence>
<proteinExistence type="predicted"/>
<dbReference type="InterPro" id="IPR008947">
    <property type="entry name" value="PLipase_C/P1_nuclease_dom_sf"/>
</dbReference>
<dbReference type="GO" id="GO:0016788">
    <property type="term" value="F:hydrolase activity, acting on ester bonds"/>
    <property type="evidence" value="ECO:0007669"/>
    <property type="project" value="InterPro"/>
</dbReference>
<dbReference type="CDD" id="cd11010">
    <property type="entry name" value="S1-P1_nuclease"/>
    <property type="match status" value="1"/>
</dbReference>
<dbReference type="EMBL" id="CADCTV010000934">
    <property type="protein sequence ID" value="CAA9369473.1"/>
    <property type="molecule type" value="Genomic_DNA"/>
</dbReference>
<feature type="signal peptide" evidence="7">
    <location>
        <begin position="1"/>
        <end position="22"/>
    </location>
</feature>
<evidence type="ECO:0000256" key="4">
    <source>
        <dbReference type="ARBA" id="ARBA00022801"/>
    </source>
</evidence>
<dbReference type="AlphaFoldDB" id="A0A6J4MWH6"/>
<sequence length="308" mass="34401">MKARILALALAISALCSTPAHAWDELGHRVVAQIAWENMTPAARARAIQILRAAPPGSGIAALRPTMGTEAERDREWFTWAAVWPDLIRDRDHPGFVYARSDWHYVNFFWEVGPNGQPRDRPDMPRAGLLIDQVQRISGTLGSAGVPDSSKAVDLAWALHLIGDGHQPMHNNARITAQDPEGDRGANSFRLAGPYPYSNLHAYWDGLVGLALPWRSTDRTEAEYVTSVTERITGRHPLGPLRSRLLPGQYEAWSREGFQIAKTAYPSWLQRNQRPPARYRPFAWQKAEPRIAIAGYRLANYLNGTLGS</sequence>
<dbReference type="PANTHER" id="PTHR33146:SF26">
    <property type="entry name" value="ENDONUCLEASE 4"/>
    <property type="match status" value="1"/>
</dbReference>
<evidence type="ECO:0000256" key="5">
    <source>
        <dbReference type="ARBA" id="ARBA00023157"/>
    </source>
</evidence>
<keyword evidence="3" id="KW-0255">Endonuclease</keyword>